<protein>
    <submittedName>
        <fullName evidence="2">Uncharacterized protein</fullName>
    </submittedName>
</protein>
<sequence length="139" mass="15678">QNRPGYVRSLGASRRDTPAYVYDSNTRIKSAFKCGDAESLIPEEVECKREEKNVEKLKSKSRKERRKCKEAANKKPEVSKQSFRKKIVRGRHNLIPRALPTHEISGENVATTAGGYGSGDILYYDPVLLFCNVGPCFQN</sequence>
<dbReference type="Proteomes" id="UP001159405">
    <property type="component" value="Unassembled WGS sequence"/>
</dbReference>
<evidence type="ECO:0000313" key="2">
    <source>
        <dbReference type="EMBL" id="CAH3128533.1"/>
    </source>
</evidence>
<feature type="compositionally biased region" description="Basic and acidic residues" evidence="1">
    <location>
        <begin position="67"/>
        <end position="78"/>
    </location>
</feature>
<feature type="region of interest" description="Disordered" evidence="1">
    <location>
        <begin position="58"/>
        <end position="82"/>
    </location>
</feature>
<evidence type="ECO:0000313" key="3">
    <source>
        <dbReference type="Proteomes" id="UP001159405"/>
    </source>
</evidence>
<reference evidence="2 3" key="1">
    <citation type="submission" date="2022-05" db="EMBL/GenBank/DDBJ databases">
        <authorList>
            <consortium name="Genoscope - CEA"/>
            <person name="William W."/>
        </authorList>
    </citation>
    <scope>NUCLEOTIDE SEQUENCE [LARGE SCALE GENOMIC DNA]</scope>
</reference>
<gene>
    <name evidence="2" type="ORF">PLOB_00033666</name>
</gene>
<feature type="non-terminal residue" evidence="2">
    <location>
        <position position="1"/>
    </location>
</feature>
<proteinExistence type="predicted"/>
<accession>A0ABN8NZU9</accession>
<comment type="caution">
    <text evidence="2">The sequence shown here is derived from an EMBL/GenBank/DDBJ whole genome shotgun (WGS) entry which is preliminary data.</text>
</comment>
<evidence type="ECO:0000256" key="1">
    <source>
        <dbReference type="SAM" id="MobiDB-lite"/>
    </source>
</evidence>
<name>A0ABN8NZU9_9CNID</name>
<organism evidence="2 3">
    <name type="scientific">Porites lobata</name>
    <dbReference type="NCBI Taxonomy" id="104759"/>
    <lineage>
        <taxon>Eukaryota</taxon>
        <taxon>Metazoa</taxon>
        <taxon>Cnidaria</taxon>
        <taxon>Anthozoa</taxon>
        <taxon>Hexacorallia</taxon>
        <taxon>Scleractinia</taxon>
        <taxon>Fungiina</taxon>
        <taxon>Poritidae</taxon>
        <taxon>Porites</taxon>
    </lineage>
</organism>
<dbReference type="EMBL" id="CALNXK010000045">
    <property type="protein sequence ID" value="CAH3128533.1"/>
    <property type="molecule type" value="Genomic_DNA"/>
</dbReference>
<keyword evidence="3" id="KW-1185">Reference proteome</keyword>